<gene>
    <name evidence="1" type="ORF">KFL_002130150</name>
</gene>
<dbReference type="Proteomes" id="UP000054558">
    <property type="component" value="Unassembled WGS sequence"/>
</dbReference>
<name>A0A1Y1I696_KLENI</name>
<organism evidence="1 2">
    <name type="scientific">Klebsormidium nitens</name>
    <name type="common">Green alga</name>
    <name type="synonym">Ulothrix nitens</name>
    <dbReference type="NCBI Taxonomy" id="105231"/>
    <lineage>
        <taxon>Eukaryota</taxon>
        <taxon>Viridiplantae</taxon>
        <taxon>Streptophyta</taxon>
        <taxon>Klebsormidiophyceae</taxon>
        <taxon>Klebsormidiales</taxon>
        <taxon>Klebsormidiaceae</taxon>
        <taxon>Klebsormidium</taxon>
    </lineage>
</organism>
<sequence>MLTLSGRTSDGVRARQCNSVFGRQTRRIVWGQHRAERSREAPPRCLSSESPEYKLQKVEINAPARRTALLLAGAAFFSSLTALVADQSTAHAAPVKPPAVEEVPEIVKEMLERSKLNKAKYDKERLDDYNRRNFSDYFEFTTGSKNPKKMTETDKAMLKWLEANRKK</sequence>
<dbReference type="EMBL" id="DF237162">
    <property type="protein sequence ID" value="GAQ84939.1"/>
    <property type="molecule type" value="Genomic_DNA"/>
</dbReference>
<evidence type="ECO:0000313" key="2">
    <source>
        <dbReference type="Proteomes" id="UP000054558"/>
    </source>
</evidence>
<protein>
    <submittedName>
        <fullName evidence="1">Uncharacterized protein</fullName>
    </submittedName>
</protein>
<dbReference type="OrthoDB" id="544623at2759"/>
<dbReference type="PANTHER" id="PTHR36327:SF1">
    <property type="entry name" value="OS03G0731100 PROTEIN"/>
    <property type="match status" value="1"/>
</dbReference>
<keyword evidence="2" id="KW-1185">Reference proteome</keyword>
<accession>A0A1Y1I696</accession>
<reference evidence="1 2" key="1">
    <citation type="journal article" date="2014" name="Nat. Commun.">
        <title>Klebsormidium flaccidum genome reveals primary factors for plant terrestrial adaptation.</title>
        <authorList>
            <person name="Hori K."/>
            <person name="Maruyama F."/>
            <person name="Fujisawa T."/>
            <person name="Togashi T."/>
            <person name="Yamamoto N."/>
            <person name="Seo M."/>
            <person name="Sato S."/>
            <person name="Yamada T."/>
            <person name="Mori H."/>
            <person name="Tajima N."/>
            <person name="Moriyama T."/>
            <person name="Ikeuchi M."/>
            <person name="Watanabe M."/>
            <person name="Wada H."/>
            <person name="Kobayashi K."/>
            <person name="Saito M."/>
            <person name="Masuda T."/>
            <person name="Sasaki-Sekimoto Y."/>
            <person name="Mashiguchi K."/>
            <person name="Awai K."/>
            <person name="Shimojima M."/>
            <person name="Masuda S."/>
            <person name="Iwai M."/>
            <person name="Nobusawa T."/>
            <person name="Narise T."/>
            <person name="Kondo S."/>
            <person name="Saito H."/>
            <person name="Sato R."/>
            <person name="Murakawa M."/>
            <person name="Ihara Y."/>
            <person name="Oshima-Yamada Y."/>
            <person name="Ohtaka K."/>
            <person name="Satoh M."/>
            <person name="Sonobe K."/>
            <person name="Ishii M."/>
            <person name="Ohtani R."/>
            <person name="Kanamori-Sato M."/>
            <person name="Honoki R."/>
            <person name="Miyazaki D."/>
            <person name="Mochizuki H."/>
            <person name="Umetsu J."/>
            <person name="Higashi K."/>
            <person name="Shibata D."/>
            <person name="Kamiya Y."/>
            <person name="Sato N."/>
            <person name="Nakamura Y."/>
            <person name="Tabata S."/>
            <person name="Ida S."/>
            <person name="Kurokawa K."/>
            <person name="Ohta H."/>
        </authorList>
    </citation>
    <scope>NUCLEOTIDE SEQUENCE [LARGE SCALE GENOMIC DNA]</scope>
    <source>
        <strain evidence="1 2">NIES-2285</strain>
    </source>
</reference>
<proteinExistence type="predicted"/>
<evidence type="ECO:0000313" key="1">
    <source>
        <dbReference type="EMBL" id="GAQ84939.1"/>
    </source>
</evidence>
<dbReference type="AlphaFoldDB" id="A0A1Y1I696"/>
<dbReference type="PANTHER" id="PTHR36327">
    <property type="entry name" value="UNNAMED PRODUCT"/>
    <property type="match status" value="1"/>
</dbReference>